<dbReference type="PANTHER" id="PTHR15140:SF37">
    <property type="entry name" value="UBIQUITIN-LIKE DOMAIN-CONTAINING PROTEIN"/>
    <property type="match status" value="1"/>
</dbReference>
<organism evidence="1 2">
    <name type="scientific">Gossypium barbadense</name>
    <name type="common">Sea Island cotton</name>
    <name type="synonym">Hibiscus barbadensis</name>
    <dbReference type="NCBI Taxonomy" id="3634"/>
    <lineage>
        <taxon>Eukaryota</taxon>
        <taxon>Viridiplantae</taxon>
        <taxon>Streptophyta</taxon>
        <taxon>Embryophyta</taxon>
        <taxon>Tracheophyta</taxon>
        <taxon>Spermatophyta</taxon>
        <taxon>Magnoliopsida</taxon>
        <taxon>eudicotyledons</taxon>
        <taxon>Gunneridae</taxon>
        <taxon>Pentapetalae</taxon>
        <taxon>rosids</taxon>
        <taxon>malvids</taxon>
        <taxon>Malvales</taxon>
        <taxon>Malvaceae</taxon>
        <taxon>Malvoideae</taxon>
        <taxon>Gossypium</taxon>
    </lineage>
</organism>
<dbReference type="SUPFAM" id="SSF52058">
    <property type="entry name" value="L domain-like"/>
    <property type="match status" value="1"/>
</dbReference>
<accession>A0A2P5VVJ3</accession>
<dbReference type="PANTHER" id="PTHR15140">
    <property type="entry name" value="TUBULIN-SPECIFIC CHAPERONE E"/>
    <property type="match status" value="1"/>
</dbReference>
<protein>
    <recommendedName>
        <fullName evidence="3">NB-ARC domain-containing protein</fullName>
    </recommendedName>
</protein>
<evidence type="ECO:0000313" key="2">
    <source>
        <dbReference type="Proteomes" id="UP000239757"/>
    </source>
</evidence>
<dbReference type="InterPro" id="IPR032675">
    <property type="entry name" value="LRR_dom_sf"/>
</dbReference>
<dbReference type="OrthoDB" id="950318at2759"/>
<dbReference type="Gene3D" id="3.80.10.10">
    <property type="entry name" value="Ribonuclease Inhibitor"/>
    <property type="match status" value="1"/>
</dbReference>
<gene>
    <name evidence="1" type="ORF">GOBAR_AA37856</name>
</gene>
<proteinExistence type="predicted"/>
<sequence>MGRIEDEPHPNGHVLKFLPSNIVKLTLVDCELSQDPMAVLEKLCHLRILHLKEAYIGSKMVCSANGFPKLDCLHMWCLPQLKEWVIEEGAMPCLRDLKLQSLNSLRMLPEGLRYITTLQELNLIGMSLSLKERIKVIDGRGGKDFYPSTFNPSTFN</sequence>
<evidence type="ECO:0000313" key="1">
    <source>
        <dbReference type="EMBL" id="PPR82858.1"/>
    </source>
</evidence>
<reference evidence="1 2" key="1">
    <citation type="submission" date="2015-01" db="EMBL/GenBank/DDBJ databases">
        <title>Genome of allotetraploid Gossypium barbadense reveals genomic plasticity and fiber elongation in cotton evolution.</title>
        <authorList>
            <person name="Chen X."/>
            <person name="Liu X."/>
            <person name="Zhao B."/>
            <person name="Zheng H."/>
            <person name="Hu Y."/>
            <person name="Lu G."/>
            <person name="Yang C."/>
            <person name="Chen J."/>
            <person name="Shan C."/>
            <person name="Zhang L."/>
            <person name="Zhou Y."/>
            <person name="Wang L."/>
            <person name="Guo W."/>
            <person name="Bai Y."/>
            <person name="Ruan J."/>
            <person name="Shangguan X."/>
            <person name="Mao Y."/>
            <person name="Jiang J."/>
            <person name="Zhu Y."/>
            <person name="Lei J."/>
            <person name="Kang H."/>
            <person name="Chen S."/>
            <person name="He X."/>
            <person name="Wang R."/>
            <person name="Wang Y."/>
            <person name="Chen J."/>
            <person name="Wang L."/>
            <person name="Yu S."/>
            <person name="Wang B."/>
            <person name="Wei J."/>
            <person name="Song S."/>
            <person name="Lu X."/>
            <person name="Gao Z."/>
            <person name="Gu W."/>
            <person name="Deng X."/>
            <person name="Ma D."/>
            <person name="Wang S."/>
            <person name="Liang W."/>
            <person name="Fang L."/>
            <person name="Cai C."/>
            <person name="Zhu X."/>
            <person name="Zhou B."/>
            <person name="Zhang Y."/>
            <person name="Chen Z."/>
            <person name="Xu S."/>
            <person name="Zhu R."/>
            <person name="Wang S."/>
            <person name="Zhang T."/>
            <person name="Zhao G."/>
        </authorList>
    </citation>
    <scope>NUCLEOTIDE SEQUENCE [LARGE SCALE GENOMIC DNA]</scope>
    <source>
        <strain evidence="2">cv. Xinhai21</strain>
        <tissue evidence="1">Leaf</tissue>
    </source>
</reference>
<dbReference type="EMBL" id="KZ670648">
    <property type="protein sequence ID" value="PPR82858.1"/>
    <property type="molecule type" value="Genomic_DNA"/>
</dbReference>
<dbReference type="AlphaFoldDB" id="A0A2P5VVJ3"/>
<evidence type="ECO:0008006" key="3">
    <source>
        <dbReference type="Google" id="ProtNLM"/>
    </source>
</evidence>
<dbReference type="Proteomes" id="UP000239757">
    <property type="component" value="Unassembled WGS sequence"/>
</dbReference>
<name>A0A2P5VVJ3_GOSBA</name>